<feature type="binding site" evidence="10">
    <location>
        <position position="128"/>
    </location>
    <ligand>
        <name>Mn(2+)</name>
        <dbReference type="ChEBI" id="CHEBI:29035"/>
        <label>1</label>
    </ligand>
</feature>
<dbReference type="InterPro" id="IPR006035">
    <property type="entry name" value="Ureohydrolase"/>
</dbReference>
<dbReference type="EC" id="3.5.3.1" evidence="2 9"/>
<keyword evidence="14" id="KW-1185">Reference proteome</keyword>
<keyword evidence="4 12" id="KW-0056">Arginine metabolism</keyword>
<evidence type="ECO:0000256" key="10">
    <source>
        <dbReference type="PIRSR" id="PIRSR036979-1"/>
    </source>
</evidence>
<dbReference type="SUPFAM" id="SSF52768">
    <property type="entry name" value="Arginase/deacetylase"/>
    <property type="match status" value="1"/>
</dbReference>
<comment type="caution">
    <text evidence="13">The sequence shown here is derived from an EMBL/GenBank/DDBJ whole genome shotgun (WGS) entry which is preliminary data.</text>
</comment>
<evidence type="ECO:0000256" key="5">
    <source>
        <dbReference type="ARBA" id="ARBA00022723"/>
    </source>
</evidence>
<evidence type="ECO:0000256" key="12">
    <source>
        <dbReference type="RuleBase" id="RU361159"/>
    </source>
</evidence>
<dbReference type="Proteomes" id="UP000236379">
    <property type="component" value="Unassembled WGS sequence"/>
</dbReference>
<evidence type="ECO:0000256" key="3">
    <source>
        <dbReference type="ARBA" id="ARBA00018123"/>
    </source>
</evidence>
<evidence type="ECO:0000256" key="6">
    <source>
        <dbReference type="ARBA" id="ARBA00022801"/>
    </source>
</evidence>
<evidence type="ECO:0000256" key="9">
    <source>
        <dbReference type="NCBIfam" id="TIGR01229"/>
    </source>
</evidence>
<proteinExistence type="inferred from homology"/>
<keyword evidence="6 12" id="KW-0378">Hydrolase</keyword>
<dbReference type="CDD" id="cd09989">
    <property type="entry name" value="Arginase"/>
    <property type="match status" value="1"/>
</dbReference>
<evidence type="ECO:0000256" key="2">
    <source>
        <dbReference type="ARBA" id="ARBA00012168"/>
    </source>
</evidence>
<feature type="binding site" evidence="10">
    <location>
        <position position="132"/>
    </location>
    <ligand>
        <name>Mn(2+)</name>
        <dbReference type="ChEBI" id="CHEBI:29035"/>
        <label>1</label>
    </ligand>
</feature>
<comment type="pathway">
    <text evidence="1">Nitrogen metabolism; urea cycle; L-ornithine and urea from L-arginine: step 1/1.</text>
</comment>
<evidence type="ECO:0000313" key="13">
    <source>
        <dbReference type="EMBL" id="PNY81000.1"/>
    </source>
</evidence>
<dbReference type="Gene3D" id="3.40.800.10">
    <property type="entry name" value="Ureohydrolase domain"/>
    <property type="match status" value="1"/>
</dbReference>
<feature type="binding site" evidence="10">
    <location>
        <position position="232"/>
    </location>
    <ligand>
        <name>Mn(2+)</name>
        <dbReference type="ChEBI" id="CHEBI:29035"/>
        <label>2</label>
    </ligand>
</feature>
<dbReference type="EMBL" id="PPPD01000001">
    <property type="protein sequence ID" value="PNY81000.1"/>
    <property type="molecule type" value="Genomic_DNA"/>
</dbReference>
<feature type="binding site" evidence="10">
    <location>
        <position position="130"/>
    </location>
    <ligand>
        <name>Mn(2+)</name>
        <dbReference type="ChEBI" id="CHEBI:29035"/>
        <label>1</label>
    </ligand>
</feature>
<feature type="binding site" evidence="10">
    <location>
        <position position="97"/>
    </location>
    <ligand>
        <name>Mn(2+)</name>
        <dbReference type="ChEBI" id="CHEBI:29035"/>
        <label>1</label>
    </ligand>
</feature>
<dbReference type="GO" id="GO:0006525">
    <property type="term" value="P:arginine metabolic process"/>
    <property type="evidence" value="ECO:0007669"/>
    <property type="project" value="UniProtKB-KW"/>
</dbReference>
<dbReference type="GO" id="GO:0005737">
    <property type="term" value="C:cytoplasm"/>
    <property type="evidence" value="ECO:0007669"/>
    <property type="project" value="TreeGrafter"/>
</dbReference>
<feature type="binding site" evidence="10">
    <location>
        <position position="230"/>
    </location>
    <ligand>
        <name>Mn(2+)</name>
        <dbReference type="ChEBI" id="CHEBI:29035"/>
        <label>1</label>
    </ligand>
</feature>
<evidence type="ECO:0000256" key="1">
    <source>
        <dbReference type="ARBA" id="ARBA00005098"/>
    </source>
</evidence>
<dbReference type="RefSeq" id="WP_103311443.1">
    <property type="nucleotide sequence ID" value="NZ_PPPD01000001.1"/>
</dbReference>
<dbReference type="PANTHER" id="PTHR43782:SF3">
    <property type="entry name" value="ARGINASE"/>
    <property type="match status" value="1"/>
</dbReference>
<dbReference type="InterPro" id="IPR023696">
    <property type="entry name" value="Ureohydrolase_dom_sf"/>
</dbReference>
<comment type="similarity">
    <text evidence="11 12">Belongs to the arginase family.</text>
</comment>
<dbReference type="Pfam" id="PF00491">
    <property type="entry name" value="Arginase"/>
    <property type="match status" value="1"/>
</dbReference>
<keyword evidence="5 10" id="KW-0479">Metal-binding</keyword>
<dbReference type="NCBIfam" id="TIGR01229">
    <property type="entry name" value="rocF_arginase"/>
    <property type="match status" value="1"/>
</dbReference>
<protein>
    <recommendedName>
        <fullName evidence="3 9">Arginase</fullName>
        <ecNumber evidence="2 9">3.5.3.1</ecNumber>
    </recommendedName>
</protein>
<evidence type="ECO:0000256" key="11">
    <source>
        <dbReference type="PROSITE-ProRule" id="PRU00742"/>
    </source>
</evidence>
<accession>A0A2K3UWU0</accession>
<reference evidence="13 14" key="1">
    <citation type="submission" date="2018-01" db="EMBL/GenBank/DDBJ databases">
        <title>Deinococcus koreensis sp. nov., a radiation-resistant bacterium isolated from river water.</title>
        <authorList>
            <person name="Choi A."/>
        </authorList>
    </citation>
    <scope>NUCLEOTIDE SEQUENCE [LARGE SCALE GENOMIC DNA]</scope>
    <source>
        <strain evidence="13 14">SJW1-2</strain>
    </source>
</reference>
<evidence type="ECO:0000256" key="4">
    <source>
        <dbReference type="ARBA" id="ARBA00022503"/>
    </source>
</evidence>
<dbReference type="InterPro" id="IPR014033">
    <property type="entry name" value="Arginase"/>
</dbReference>
<keyword evidence="7 10" id="KW-0464">Manganese</keyword>
<dbReference type="PROSITE" id="PS51409">
    <property type="entry name" value="ARGINASE_2"/>
    <property type="match status" value="1"/>
</dbReference>
<evidence type="ECO:0000313" key="14">
    <source>
        <dbReference type="Proteomes" id="UP000236379"/>
    </source>
</evidence>
<gene>
    <name evidence="13" type="primary">rocF</name>
    <name evidence="13" type="ORF">CVO96_06085</name>
</gene>
<evidence type="ECO:0000256" key="8">
    <source>
        <dbReference type="ARBA" id="ARBA00047391"/>
    </source>
</evidence>
<dbReference type="GO" id="GO:0030145">
    <property type="term" value="F:manganese ion binding"/>
    <property type="evidence" value="ECO:0007669"/>
    <property type="project" value="TreeGrafter"/>
</dbReference>
<dbReference type="PIRSF" id="PIRSF036979">
    <property type="entry name" value="Arginase"/>
    <property type="match status" value="1"/>
</dbReference>
<dbReference type="GO" id="GO:0004053">
    <property type="term" value="F:arginase activity"/>
    <property type="evidence" value="ECO:0007669"/>
    <property type="project" value="UniProtKB-UniRule"/>
</dbReference>
<name>A0A2K3UWU0_9DEIO</name>
<dbReference type="AlphaFoldDB" id="A0A2K3UWU0"/>
<evidence type="ECO:0000256" key="7">
    <source>
        <dbReference type="ARBA" id="ARBA00023211"/>
    </source>
</evidence>
<dbReference type="OrthoDB" id="9789727at2"/>
<dbReference type="PRINTS" id="PR00116">
    <property type="entry name" value="ARGINASE"/>
</dbReference>
<comment type="catalytic activity">
    <reaction evidence="8 12">
        <text>L-arginine + H2O = urea + L-ornithine</text>
        <dbReference type="Rhea" id="RHEA:20569"/>
        <dbReference type="ChEBI" id="CHEBI:15377"/>
        <dbReference type="ChEBI" id="CHEBI:16199"/>
        <dbReference type="ChEBI" id="CHEBI:32682"/>
        <dbReference type="ChEBI" id="CHEBI:46911"/>
        <dbReference type="EC" id="3.5.3.1"/>
    </reaction>
</comment>
<dbReference type="FunFam" id="3.40.800.10:FF:000012">
    <property type="entry name" value="Arginase"/>
    <property type="match status" value="1"/>
</dbReference>
<dbReference type="PANTHER" id="PTHR43782">
    <property type="entry name" value="ARGINASE"/>
    <property type="match status" value="1"/>
</dbReference>
<comment type="cofactor">
    <cofactor evidence="10 12">
        <name>Mn(2+)</name>
        <dbReference type="ChEBI" id="CHEBI:29035"/>
    </cofactor>
    <text evidence="10 12">Binds 2 manganese ions per subunit.</text>
</comment>
<sequence>MDISILGIPMDLGAGRRGVDMGASALRNAQLARTLRDLGHSVSDLGDVGVAIPETLDKHANGGLVFLEPIVDACRSAAERIAALPETAFPLTLGGDHSVSMGTVTGNALRGAPAGQGAGTRLGLIWVDAHTDYNTPTSSPSGNIHGMPVAHLTGLGDPRLTGLGGGWHMRPEDIVMIGIRSVDTREREALREAGIRAYTMKDVDQLGITRIVAETLERLGGVERLHVSFDADALDPGVCPGVGTPVPGGLTYREGHLLMELLSESGRVTSMDIVEVNPILDTHNQTAEVMVSMAASLLGQRIL</sequence>
<organism evidence="13 14">
    <name type="scientific">Deinococcus koreensis</name>
    <dbReference type="NCBI Taxonomy" id="2054903"/>
    <lineage>
        <taxon>Bacteria</taxon>
        <taxon>Thermotogati</taxon>
        <taxon>Deinococcota</taxon>
        <taxon>Deinococci</taxon>
        <taxon>Deinococcales</taxon>
        <taxon>Deinococcaceae</taxon>
        <taxon>Deinococcus</taxon>
    </lineage>
</organism>